<sequence>MNILASILFSILIANAQSADDSKINVLRTNLGLNGAKYWDSEWTTTPDSSAIPDVGDATFMCRTTGMYPDPFDCNRYHHCARHGKDEWNKSPIELFSDSCNCGYAYNPRTTFCDISLRNGTCNREPISACEHVGQNGVMDYNPSIYYICQTHPKGPLYPFMYACENGKKYNTYLYLCE</sequence>
<evidence type="ECO:0000259" key="2">
    <source>
        <dbReference type="PROSITE" id="PS50940"/>
    </source>
</evidence>
<dbReference type="AlphaFoldDB" id="A0A1Y1K223"/>
<accession>A0A1Y1K223</accession>
<dbReference type="Gene3D" id="2.170.140.10">
    <property type="entry name" value="Chitin binding domain"/>
    <property type="match status" value="1"/>
</dbReference>
<evidence type="ECO:0000256" key="1">
    <source>
        <dbReference type="SAM" id="SignalP"/>
    </source>
</evidence>
<dbReference type="Pfam" id="PF01607">
    <property type="entry name" value="CBM_14"/>
    <property type="match status" value="1"/>
</dbReference>
<dbReference type="EMBL" id="VVIM01000009">
    <property type="protein sequence ID" value="KAB0794099.1"/>
    <property type="molecule type" value="Genomic_DNA"/>
</dbReference>
<proteinExistence type="predicted"/>
<dbReference type="InterPro" id="IPR002557">
    <property type="entry name" value="Chitin-bd_dom"/>
</dbReference>
<keyword evidence="5" id="KW-1185">Reference proteome</keyword>
<evidence type="ECO:0000313" key="3">
    <source>
        <dbReference type="EMBL" id="JAV55513.1"/>
    </source>
</evidence>
<gene>
    <name evidence="4" type="ORF">PPYR_13719</name>
</gene>
<dbReference type="Proteomes" id="UP000327044">
    <property type="component" value="Unassembled WGS sequence"/>
</dbReference>
<organism evidence="3">
    <name type="scientific">Photinus pyralis</name>
    <name type="common">Common eastern firefly</name>
    <name type="synonym">Lampyris pyralis</name>
    <dbReference type="NCBI Taxonomy" id="7054"/>
    <lineage>
        <taxon>Eukaryota</taxon>
        <taxon>Metazoa</taxon>
        <taxon>Ecdysozoa</taxon>
        <taxon>Arthropoda</taxon>
        <taxon>Hexapoda</taxon>
        <taxon>Insecta</taxon>
        <taxon>Pterygota</taxon>
        <taxon>Neoptera</taxon>
        <taxon>Endopterygota</taxon>
        <taxon>Coleoptera</taxon>
        <taxon>Polyphaga</taxon>
        <taxon>Elateriformia</taxon>
        <taxon>Elateroidea</taxon>
        <taxon>Lampyridae</taxon>
        <taxon>Lampyrinae</taxon>
        <taxon>Photinus</taxon>
    </lineage>
</organism>
<keyword evidence="1" id="KW-0732">Signal</keyword>
<dbReference type="OrthoDB" id="6597859at2759"/>
<feature type="signal peptide" evidence="1">
    <location>
        <begin position="1"/>
        <end position="18"/>
    </location>
</feature>
<dbReference type="InterPro" id="IPR036508">
    <property type="entry name" value="Chitin-bd_dom_sf"/>
</dbReference>
<reference evidence="4" key="3">
    <citation type="submission" date="2019-08" db="EMBL/GenBank/DDBJ databases">
        <authorList>
            <consortium name="Photinus pyralis genome working group"/>
            <person name="Fallon T.R."/>
            <person name="Sander Lower S.E."/>
            <person name="Weng J.-K."/>
        </authorList>
    </citation>
    <scope>NUCLEOTIDE SEQUENCE</scope>
    <source>
        <strain evidence="4">1611_PpyrPB1</strain>
        <tissue evidence="4">Whole body</tissue>
    </source>
</reference>
<reference evidence="4 5" key="2">
    <citation type="journal article" date="2018" name="Elife">
        <title>Firefly genomes illuminate parallel origins of bioluminescence in beetles.</title>
        <authorList>
            <person name="Fallon T.R."/>
            <person name="Lower S.E."/>
            <person name="Chang C.H."/>
            <person name="Bessho-Uehara M."/>
            <person name="Martin G.J."/>
            <person name="Bewick A.J."/>
            <person name="Behringer M."/>
            <person name="Debat H.J."/>
            <person name="Wong I."/>
            <person name="Day J.C."/>
            <person name="Suvorov A."/>
            <person name="Silva C.J."/>
            <person name="Stanger-Hall K.F."/>
            <person name="Hall D.W."/>
            <person name="Schmitz R.J."/>
            <person name="Nelson D.R."/>
            <person name="Lewis S.M."/>
            <person name="Shigenobu S."/>
            <person name="Bybee S.M."/>
            <person name="Larracuente A.M."/>
            <person name="Oba Y."/>
            <person name="Weng J.K."/>
        </authorList>
    </citation>
    <scope>NUCLEOTIDE SEQUENCE [LARGE SCALE GENOMIC DNA]</scope>
    <source>
        <strain evidence="4">1611_PpyrPB1</strain>
        <tissue evidence="4">Whole body</tissue>
    </source>
</reference>
<dbReference type="SUPFAM" id="SSF57625">
    <property type="entry name" value="Invertebrate chitin-binding proteins"/>
    <property type="match status" value="1"/>
</dbReference>
<protein>
    <recommendedName>
        <fullName evidence="2">Chitin-binding type-2 domain-containing protein</fullName>
    </recommendedName>
</protein>
<evidence type="ECO:0000313" key="5">
    <source>
        <dbReference type="Proteomes" id="UP000327044"/>
    </source>
</evidence>
<evidence type="ECO:0000313" key="4">
    <source>
        <dbReference type="EMBL" id="KAB0794099.1"/>
    </source>
</evidence>
<feature type="domain" description="Chitin-binding type-2" evidence="2">
    <location>
        <begin position="59"/>
        <end position="124"/>
    </location>
</feature>
<dbReference type="InParanoid" id="A0A1Y1K223"/>
<feature type="chain" id="PRO_5033289530" description="Chitin-binding type-2 domain-containing protein" evidence="1">
    <location>
        <begin position="19"/>
        <end position="178"/>
    </location>
</feature>
<dbReference type="GO" id="GO:0008061">
    <property type="term" value="F:chitin binding"/>
    <property type="evidence" value="ECO:0007669"/>
    <property type="project" value="InterPro"/>
</dbReference>
<reference evidence="3" key="1">
    <citation type="journal article" date="2016" name="Sci. Rep.">
        <title>Molecular characterization of firefly nuptial gifts: a multi-omics approach sheds light on postcopulatory sexual selection.</title>
        <authorList>
            <person name="Al-Wathiqui N."/>
            <person name="Fallon T.R."/>
            <person name="South A."/>
            <person name="Weng J.K."/>
            <person name="Lewis S.M."/>
        </authorList>
    </citation>
    <scope>NUCLEOTIDE SEQUENCE</scope>
</reference>
<dbReference type="GO" id="GO:0005576">
    <property type="term" value="C:extracellular region"/>
    <property type="evidence" value="ECO:0007669"/>
    <property type="project" value="InterPro"/>
</dbReference>
<dbReference type="PROSITE" id="PS50940">
    <property type="entry name" value="CHIT_BIND_II"/>
    <property type="match status" value="1"/>
</dbReference>
<name>A0A1Y1K223_PHOPY</name>
<dbReference type="EMBL" id="GEZM01095086">
    <property type="protein sequence ID" value="JAV55513.1"/>
    <property type="molecule type" value="Transcribed_RNA"/>
</dbReference>